<comment type="similarity">
    <text evidence="4">Belongs to the SIMIBI class G3E GTPase family. ZNG1 subfamily.</text>
</comment>
<dbReference type="Gene3D" id="3.30.1220.10">
    <property type="entry name" value="CobW-like, C-terminal domain"/>
    <property type="match status" value="1"/>
</dbReference>
<protein>
    <submittedName>
        <fullName evidence="8">GTP-binding protein</fullName>
    </submittedName>
</protein>
<dbReference type="InterPro" id="IPR051316">
    <property type="entry name" value="Zinc-reg_GTPase_activator"/>
</dbReference>
<dbReference type="SUPFAM" id="SSF90002">
    <property type="entry name" value="Hypothetical protein YjiA, C-terminal domain"/>
    <property type="match status" value="1"/>
</dbReference>
<feature type="domain" description="CobW/HypB/UreG nucleotide-binding" evidence="6">
    <location>
        <begin position="2"/>
        <end position="62"/>
    </location>
</feature>
<evidence type="ECO:0000256" key="2">
    <source>
        <dbReference type="ARBA" id="ARBA00022801"/>
    </source>
</evidence>
<sequence length="189" mass="21713">MDASHFLDYHSIFSSSKEIRQLLKEQISHASLLIVNKTDLVSSKKLQKVMTKINEIASNQAKIILSEYGEVSFDELLEARIKTMNLLSSNSSNHLPHHTIKAIKIEDIPFIDRKTFVSWLKELPKDVIRGKGFVRFHDDPFLYSFQFASKKVYFEKVDGSTTETPIIILIGNHLDPSTIRSSFDYAFYV</sequence>
<feature type="domain" description="CobW C-terminal" evidence="7">
    <location>
        <begin position="110"/>
        <end position="184"/>
    </location>
</feature>
<evidence type="ECO:0000313" key="8">
    <source>
        <dbReference type="EMBL" id="MCV9885811.1"/>
    </source>
</evidence>
<dbReference type="Gene3D" id="3.40.50.300">
    <property type="entry name" value="P-loop containing nucleotide triphosphate hydrolases"/>
    <property type="match status" value="1"/>
</dbReference>
<dbReference type="InterPro" id="IPR027417">
    <property type="entry name" value="P-loop_NTPase"/>
</dbReference>
<keyword evidence="1" id="KW-0547">Nucleotide-binding</keyword>
<evidence type="ECO:0000256" key="5">
    <source>
        <dbReference type="ARBA" id="ARBA00049117"/>
    </source>
</evidence>
<evidence type="ECO:0000256" key="3">
    <source>
        <dbReference type="ARBA" id="ARBA00023186"/>
    </source>
</evidence>
<organism evidence="8 9">
    <name type="scientific">Metabacillus halosaccharovorans</name>
    <dbReference type="NCBI Taxonomy" id="930124"/>
    <lineage>
        <taxon>Bacteria</taxon>
        <taxon>Bacillati</taxon>
        <taxon>Bacillota</taxon>
        <taxon>Bacilli</taxon>
        <taxon>Bacillales</taxon>
        <taxon>Bacillaceae</taxon>
        <taxon>Metabacillus</taxon>
    </lineage>
</organism>
<name>A0ABT3DG25_9BACI</name>
<evidence type="ECO:0000259" key="6">
    <source>
        <dbReference type="Pfam" id="PF02492"/>
    </source>
</evidence>
<dbReference type="InterPro" id="IPR011629">
    <property type="entry name" value="CobW-like_C"/>
</dbReference>
<evidence type="ECO:0000256" key="4">
    <source>
        <dbReference type="ARBA" id="ARBA00034320"/>
    </source>
</evidence>
<proteinExistence type="inferred from homology"/>
<reference evidence="8 9" key="1">
    <citation type="submission" date="2022-10" db="EMBL/GenBank/DDBJ databases">
        <title>Draft genome assembly of moderately radiation resistant bacterium Metabacillus halosaccharovorans.</title>
        <authorList>
            <person name="Pal S."/>
            <person name="Gopinathan A."/>
        </authorList>
    </citation>
    <scope>NUCLEOTIDE SEQUENCE [LARGE SCALE GENOMIC DNA]</scope>
    <source>
        <strain evidence="8 9">VITHBRA001</strain>
    </source>
</reference>
<dbReference type="Pfam" id="PF07683">
    <property type="entry name" value="CobW_C"/>
    <property type="match status" value="1"/>
</dbReference>
<evidence type="ECO:0000256" key="1">
    <source>
        <dbReference type="ARBA" id="ARBA00022741"/>
    </source>
</evidence>
<keyword evidence="2" id="KW-0378">Hydrolase</keyword>
<evidence type="ECO:0000259" key="7">
    <source>
        <dbReference type="Pfam" id="PF07683"/>
    </source>
</evidence>
<dbReference type="EMBL" id="JAOYEY010000033">
    <property type="protein sequence ID" value="MCV9885811.1"/>
    <property type="molecule type" value="Genomic_DNA"/>
</dbReference>
<dbReference type="Proteomes" id="UP001526147">
    <property type="component" value="Unassembled WGS sequence"/>
</dbReference>
<dbReference type="InterPro" id="IPR036627">
    <property type="entry name" value="CobW-likC_sf"/>
</dbReference>
<gene>
    <name evidence="8" type="ORF">OIH86_09095</name>
</gene>
<accession>A0ABT3DG25</accession>
<keyword evidence="3" id="KW-0143">Chaperone</keyword>
<comment type="catalytic activity">
    <reaction evidence="5">
        <text>GTP + H2O = GDP + phosphate + H(+)</text>
        <dbReference type="Rhea" id="RHEA:19669"/>
        <dbReference type="ChEBI" id="CHEBI:15377"/>
        <dbReference type="ChEBI" id="CHEBI:15378"/>
        <dbReference type="ChEBI" id="CHEBI:37565"/>
        <dbReference type="ChEBI" id="CHEBI:43474"/>
        <dbReference type="ChEBI" id="CHEBI:58189"/>
    </reaction>
    <physiologicalReaction direction="left-to-right" evidence="5">
        <dbReference type="Rhea" id="RHEA:19670"/>
    </physiologicalReaction>
</comment>
<keyword evidence="9" id="KW-1185">Reference proteome</keyword>
<dbReference type="Pfam" id="PF02492">
    <property type="entry name" value="cobW"/>
    <property type="match status" value="1"/>
</dbReference>
<evidence type="ECO:0000313" key="9">
    <source>
        <dbReference type="Proteomes" id="UP001526147"/>
    </source>
</evidence>
<comment type="caution">
    <text evidence="8">The sequence shown here is derived from an EMBL/GenBank/DDBJ whole genome shotgun (WGS) entry which is preliminary data.</text>
</comment>
<dbReference type="InterPro" id="IPR003495">
    <property type="entry name" value="CobW/HypB/UreG_nucleotide-bd"/>
</dbReference>
<dbReference type="PANTHER" id="PTHR13748">
    <property type="entry name" value="COBW-RELATED"/>
    <property type="match status" value="1"/>
</dbReference>